<name>A0ACC0CJL5_9PEZI</name>
<organism evidence="1 2">
    <name type="scientific">Hypoxylon rubiginosum</name>
    <dbReference type="NCBI Taxonomy" id="110542"/>
    <lineage>
        <taxon>Eukaryota</taxon>
        <taxon>Fungi</taxon>
        <taxon>Dikarya</taxon>
        <taxon>Ascomycota</taxon>
        <taxon>Pezizomycotina</taxon>
        <taxon>Sordariomycetes</taxon>
        <taxon>Xylariomycetidae</taxon>
        <taxon>Xylariales</taxon>
        <taxon>Hypoxylaceae</taxon>
        <taxon>Hypoxylon</taxon>
    </lineage>
</organism>
<keyword evidence="2" id="KW-1185">Reference proteome</keyword>
<dbReference type="Proteomes" id="UP001497680">
    <property type="component" value="Unassembled WGS sequence"/>
</dbReference>
<evidence type="ECO:0000313" key="2">
    <source>
        <dbReference type="Proteomes" id="UP001497680"/>
    </source>
</evidence>
<dbReference type="EMBL" id="MU394430">
    <property type="protein sequence ID" value="KAI6080641.1"/>
    <property type="molecule type" value="Genomic_DNA"/>
</dbReference>
<protein>
    <submittedName>
        <fullName evidence="1">Uncharacterized protein</fullName>
    </submittedName>
</protein>
<reference evidence="1 2" key="1">
    <citation type="journal article" date="2022" name="New Phytol.">
        <title>Ecological generalism drives hyperdiversity of secondary metabolite gene clusters in xylarialean endophytes.</title>
        <authorList>
            <person name="Franco M.E.E."/>
            <person name="Wisecaver J.H."/>
            <person name="Arnold A.E."/>
            <person name="Ju Y.M."/>
            <person name="Slot J.C."/>
            <person name="Ahrendt S."/>
            <person name="Moore L.P."/>
            <person name="Eastman K.E."/>
            <person name="Scott K."/>
            <person name="Konkel Z."/>
            <person name="Mondo S.J."/>
            <person name="Kuo A."/>
            <person name="Hayes R.D."/>
            <person name="Haridas S."/>
            <person name="Andreopoulos B."/>
            <person name="Riley R."/>
            <person name="LaButti K."/>
            <person name="Pangilinan J."/>
            <person name="Lipzen A."/>
            <person name="Amirebrahimi M."/>
            <person name="Yan J."/>
            <person name="Adam C."/>
            <person name="Keymanesh K."/>
            <person name="Ng V."/>
            <person name="Louie K."/>
            <person name="Northen T."/>
            <person name="Drula E."/>
            <person name="Henrissat B."/>
            <person name="Hsieh H.M."/>
            <person name="Youens-Clark K."/>
            <person name="Lutzoni F."/>
            <person name="Miadlikowska J."/>
            <person name="Eastwood D.C."/>
            <person name="Hamelin R.C."/>
            <person name="Grigoriev I.V."/>
            <person name="U'Ren J.M."/>
        </authorList>
    </citation>
    <scope>NUCLEOTIDE SEQUENCE [LARGE SCALE GENOMIC DNA]</scope>
    <source>
        <strain evidence="1 2">ER1909</strain>
    </source>
</reference>
<accession>A0ACC0CJL5</accession>
<evidence type="ECO:0000313" key="1">
    <source>
        <dbReference type="EMBL" id="KAI6080641.1"/>
    </source>
</evidence>
<gene>
    <name evidence="1" type="ORF">F4821DRAFT_53340</name>
</gene>
<proteinExistence type="predicted"/>
<sequence>MRLTSILDSTENGNEEMTGSTPVVGSSYFLTFLFAPCCTSSFSPLEVAMVRLYLVGTCSLCIIPFLHLKRTSDIRASTSSSSMHSVGQL</sequence>
<comment type="caution">
    <text evidence="1">The sequence shown here is derived from an EMBL/GenBank/DDBJ whole genome shotgun (WGS) entry which is preliminary data.</text>
</comment>